<dbReference type="Proteomes" id="UP000265703">
    <property type="component" value="Unassembled WGS sequence"/>
</dbReference>
<proteinExistence type="predicted"/>
<sequence length="101" mass="11768">MTVISELPPELQEVRDTLTLTQRRIYDASDSKIEILSSILEENTQLQKKELHIYIENWANPKAAFMIIDKITCELEIEEHKERKLQFKQNETIKLNGIGNG</sequence>
<evidence type="ECO:0000313" key="1">
    <source>
        <dbReference type="EMBL" id="RIA91627.1"/>
    </source>
</evidence>
<evidence type="ECO:0000313" key="2">
    <source>
        <dbReference type="Proteomes" id="UP000265703"/>
    </source>
</evidence>
<organism evidence="1 2">
    <name type="scientific">Glomus cerebriforme</name>
    <dbReference type="NCBI Taxonomy" id="658196"/>
    <lineage>
        <taxon>Eukaryota</taxon>
        <taxon>Fungi</taxon>
        <taxon>Fungi incertae sedis</taxon>
        <taxon>Mucoromycota</taxon>
        <taxon>Glomeromycotina</taxon>
        <taxon>Glomeromycetes</taxon>
        <taxon>Glomerales</taxon>
        <taxon>Glomeraceae</taxon>
        <taxon>Glomus</taxon>
    </lineage>
</organism>
<dbReference type="EMBL" id="QKYT01000147">
    <property type="protein sequence ID" value="RIA91627.1"/>
    <property type="molecule type" value="Genomic_DNA"/>
</dbReference>
<gene>
    <name evidence="1" type="ORF">C1645_736963</name>
</gene>
<keyword evidence="2" id="KW-1185">Reference proteome</keyword>
<comment type="caution">
    <text evidence="1">The sequence shown here is derived from an EMBL/GenBank/DDBJ whole genome shotgun (WGS) entry which is preliminary data.</text>
</comment>
<protein>
    <submittedName>
        <fullName evidence="1">Uncharacterized protein</fullName>
    </submittedName>
</protein>
<accession>A0A397T618</accession>
<dbReference type="OrthoDB" id="2417677at2759"/>
<name>A0A397T618_9GLOM</name>
<dbReference type="AlphaFoldDB" id="A0A397T618"/>
<reference evidence="1 2" key="1">
    <citation type="submission" date="2018-06" db="EMBL/GenBank/DDBJ databases">
        <title>Comparative genomics reveals the genomic features of Rhizophagus irregularis, R. cerebriforme, R. diaphanum and Gigaspora rosea, and their symbiotic lifestyle signature.</title>
        <authorList>
            <person name="Morin E."/>
            <person name="San Clemente H."/>
            <person name="Chen E.C.H."/>
            <person name="De La Providencia I."/>
            <person name="Hainaut M."/>
            <person name="Kuo A."/>
            <person name="Kohler A."/>
            <person name="Murat C."/>
            <person name="Tang N."/>
            <person name="Roy S."/>
            <person name="Loubradou J."/>
            <person name="Henrissat B."/>
            <person name="Grigoriev I.V."/>
            <person name="Corradi N."/>
            <person name="Roux C."/>
            <person name="Martin F.M."/>
        </authorList>
    </citation>
    <scope>NUCLEOTIDE SEQUENCE [LARGE SCALE GENOMIC DNA]</scope>
    <source>
        <strain evidence="1 2">DAOM 227022</strain>
    </source>
</reference>